<name>A0A7H0Y812_9BACL</name>
<dbReference type="RefSeq" id="WP_158451783.1">
    <property type="nucleotide sequence ID" value="NZ_CP061172.1"/>
</dbReference>
<evidence type="ECO:0000313" key="3">
    <source>
        <dbReference type="Proteomes" id="UP000516384"/>
    </source>
</evidence>
<gene>
    <name evidence="2" type="ORF">IAQ67_26285</name>
</gene>
<organism evidence="2 3">
    <name type="scientific">Paenibacillus peoriae</name>
    <dbReference type="NCBI Taxonomy" id="59893"/>
    <lineage>
        <taxon>Bacteria</taxon>
        <taxon>Bacillati</taxon>
        <taxon>Bacillota</taxon>
        <taxon>Bacilli</taxon>
        <taxon>Bacillales</taxon>
        <taxon>Paenibacillaceae</taxon>
        <taxon>Paenibacillus</taxon>
    </lineage>
</organism>
<feature type="region of interest" description="Disordered" evidence="1">
    <location>
        <begin position="1"/>
        <end position="35"/>
    </location>
</feature>
<evidence type="ECO:0000313" key="2">
    <source>
        <dbReference type="EMBL" id="QNR67220.1"/>
    </source>
</evidence>
<dbReference type="AlphaFoldDB" id="A0A7H0Y812"/>
<proteinExistence type="predicted"/>
<feature type="compositionally biased region" description="Basic residues" evidence="1">
    <location>
        <begin position="19"/>
        <end position="35"/>
    </location>
</feature>
<reference evidence="2 3" key="1">
    <citation type="submission" date="2020-09" db="EMBL/GenBank/DDBJ databases">
        <title>Characterization of Paenibacillus peoriae strain ZF390 with broad-spectrum antimicrobial activity as a potential biocontrol agent.</title>
        <authorList>
            <person name="Li L."/>
            <person name="Zhao Y."/>
            <person name="Li B."/>
            <person name="Xie X."/>
        </authorList>
    </citation>
    <scope>NUCLEOTIDE SEQUENCE [LARGE SCALE GENOMIC DNA]</scope>
    <source>
        <strain evidence="2 3">ZF390</strain>
    </source>
</reference>
<dbReference type="InterPro" id="IPR049844">
    <property type="entry name" value="RsaX20-like"/>
</dbReference>
<evidence type="ECO:0000256" key="1">
    <source>
        <dbReference type="SAM" id="MobiDB-lite"/>
    </source>
</evidence>
<protein>
    <submittedName>
        <fullName evidence="2">Putative metal homeostasis protein</fullName>
    </submittedName>
</protein>
<dbReference type="Proteomes" id="UP000516384">
    <property type="component" value="Chromosome"/>
</dbReference>
<accession>A0A7H0Y812</accession>
<dbReference type="NCBIfam" id="NF038026">
    <property type="entry name" value="RsaX20_sORF"/>
    <property type="match status" value="1"/>
</dbReference>
<dbReference type="EMBL" id="CP061172">
    <property type="protein sequence ID" value="QNR67220.1"/>
    <property type="molecule type" value="Genomic_DNA"/>
</dbReference>
<sequence length="35" mass="3991">MAKADVATARRQLRSPNKVTRRRALRTIKAAKRAK</sequence>